<evidence type="ECO:0000313" key="2">
    <source>
        <dbReference type="Proteomes" id="UP000033115"/>
    </source>
</evidence>
<dbReference type="AlphaFoldDB" id="A0A0E3JPE1"/>
<dbReference type="Proteomes" id="UP000033115">
    <property type="component" value="Chromosome"/>
</dbReference>
<reference evidence="1 2" key="1">
    <citation type="journal article" date="2015" name="J. Biotechnol.">
        <title>Complete genome sequence of a malodorant-producing acetogen, Clostridium scatologenes ATCC 25775(T).</title>
        <authorList>
            <person name="Zhu Z."/>
            <person name="Guo T."/>
            <person name="Zheng H."/>
            <person name="Song T."/>
            <person name="Ouyang P."/>
            <person name="Xie J."/>
        </authorList>
    </citation>
    <scope>NUCLEOTIDE SEQUENCE [LARGE SCALE GENOMIC DNA]</scope>
    <source>
        <strain evidence="1 2">ATCC 25775</strain>
    </source>
</reference>
<keyword evidence="2" id="KW-1185">Reference proteome</keyword>
<dbReference type="HOGENOM" id="CLU_2804934_0_0_9"/>
<protein>
    <submittedName>
        <fullName evidence="1">Uncharacterized protein</fullName>
    </submittedName>
</protein>
<gene>
    <name evidence="1" type="ORF">CSCA_3067</name>
</gene>
<evidence type="ECO:0000313" key="1">
    <source>
        <dbReference type="EMBL" id="AKA70192.1"/>
    </source>
</evidence>
<proteinExistence type="predicted"/>
<dbReference type="STRING" id="1548.CSCA_3067"/>
<sequence>MKFLVLAYDAQSWVGAGSKEDGAAAMACATDPTTVETIACTCGEMPSVRQWIKPVMWCKSYVQCSLP</sequence>
<dbReference type="KEGG" id="csq:CSCA_3067"/>
<accession>A0A0E3JPE1</accession>
<organism evidence="1 2">
    <name type="scientific">Clostridium scatologenes</name>
    <dbReference type="NCBI Taxonomy" id="1548"/>
    <lineage>
        <taxon>Bacteria</taxon>
        <taxon>Bacillati</taxon>
        <taxon>Bacillota</taxon>
        <taxon>Clostridia</taxon>
        <taxon>Eubacteriales</taxon>
        <taxon>Clostridiaceae</taxon>
        <taxon>Clostridium</taxon>
    </lineage>
</organism>
<dbReference type="EMBL" id="CP009933">
    <property type="protein sequence ID" value="AKA70192.1"/>
    <property type="molecule type" value="Genomic_DNA"/>
</dbReference>
<name>A0A0E3JPE1_CLOSL</name>